<dbReference type="EMBL" id="JBHLTM010000016">
    <property type="protein sequence ID" value="MFC0683808.1"/>
    <property type="molecule type" value="Genomic_DNA"/>
</dbReference>
<dbReference type="Pfam" id="PF06445">
    <property type="entry name" value="GyrI-like"/>
    <property type="match status" value="1"/>
</dbReference>
<proteinExistence type="predicted"/>
<keyword evidence="3" id="KW-1185">Reference proteome</keyword>
<accession>A0ABV6S3L0</accession>
<evidence type="ECO:0000259" key="1">
    <source>
        <dbReference type="Pfam" id="PF06445"/>
    </source>
</evidence>
<protein>
    <submittedName>
        <fullName evidence="2">GyrI-like domain-containing protein</fullName>
    </submittedName>
</protein>
<dbReference type="SUPFAM" id="SSF55136">
    <property type="entry name" value="Probable bacterial effector-binding domain"/>
    <property type="match status" value="1"/>
</dbReference>
<dbReference type="RefSeq" id="WP_267220170.1">
    <property type="nucleotide sequence ID" value="NZ_JAPCWC010000006.1"/>
</dbReference>
<sequence>MFNVLRTDPHTEVEGGLRGWLCASEPSWFVGDDRVWGEEIPGGRCAVLAVTGAAMDLEEPATLLDRDWLPASGETLRDFPLLCERVRLYPQVSAAEALTELIVSLA</sequence>
<dbReference type="InterPro" id="IPR011256">
    <property type="entry name" value="Reg_factor_effector_dom_sf"/>
</dbReference>
<dbReference type="InterPro" id="IPR029442">
    <property type="entry name" value="GyrI-like"/>
</dbReference>
<evidence type="ECO:0000313" key="3">
    <source>
        <dbReference type="Proteomes" id="UP001589858"/>
    </source>
</evidence>
<name>A0ABV6S3L0_9SPHN</name>
<gene>
    <name evidence="2" type="ORF">ACFFF8_04305</name>
</gene>
<evidence type="ECO:0000313" key="2">
    <source>
        <dbReference type="EMBL" id="MFC0683808.1"/>
    </source>
</evidence>
<comment type="caution">
    <text evidence="2">The sequence shown here is derived from an EMBL/GenBank/DDBJ whole genome shotgun (WGS) entry which is preliminary data.</text>
</comment>
<dbReference type="Gene3D" id="3.20.80.10">
    <property type="entry name" value="Regulatory factor, effector binding domain"/>
    <property type="match status" value="1"/>
</dbReference>
<reference evidence="2 3" key="1">
    <citation type="submission" date="2024-09" db="EMBL/GenBank/DDBJ databases">
        <authorList>
            <person name="Sun Q."/>
            <person name="Mori K."/>
        </authorList>
    </citation>
    <scope>NUCLEOTIDE SEQUENCE [LARGE SCALE GENOMIC DNA]</scope>
    <source>
        <strain evidence="2 3">CICC 11035S</strain>
    </source>
</reference>
<dbReference type="Proteomes" id="UP001589858">
    <property type="component" value="Unassembled WGS sequence"/>
</dbReference>
<organism evidence="2 3">
    <name type="scientific">Novosphingobium clariflavum</name>
    <dbReference type="NCBI Taxonomy" id="2029884"/>
    <lineage>
        <taxon>Bacteria</taxon>
        <taxon>Pseudomonadati</taxon>
        <taxon>Pseudomonadota</taxon>
        <taxon>Alphaproteobacteria</taxon>
        <taxon>Sphingomonadales</taxon>
        <taxon>Sphingomonadaceae</taxon>
        <taxon>Novosphingobium</taxon>
    </lineage>
</organism>
<feature type="domain" description="GyrI-like small molecule binding" evidence="1">
    <location>
        <begin position="6"/>
        <end position="105"/>
    </location>
</feature>